<dbReference type="KEGG" id="lins:G7067_09270"/>
<dbReference type="RefSeq" id="WP_166323669.1">
    <property type="nucleotide sequence ID" value="NZ_CP049934.1"/>
</dbReference>
<dbReference type="Proteomes" id="UP000501387">
    <property type="component" value="Chromosome"/>
</dbReference>
<keyword evidence="4" id="KW-1185">Reference proteome</keyword>
<gene>
    <name evidence="3" type="ORF">G7067_09270</name>
</gene>
<sequence>MLPDVVGLVASRDYPTDTTELQSWFGTDESCLDYLEWLRWPSGFLRPRCGEDSAAREGGRYRCRCCRKRVSVTSGTVFDKTRIPLSVWFEVVWLVASSREGVSASSLHRDLPIASYQTAWAMLGKLRRIMPAAAAEPLTGRVEVGVIALGRLQPGTVAPGTGPETHIACAIELDPQGRGRVRLALLSNRTAAPLRDFVEANVALGSTIISRSRRMFTRAIEGYRHVGPPAWPRGNPATRSAVQRVFMLLRRMLSGTYRNAGSVEHLMEYLDEFVFRFNLRNCRDRGLVFMWLLRCAVRSEPTTYRELVQEGSDESEDVQAPIVHPWRQDR</sequence>
<evidence type="ECO:0000259" key="2">
    <source>
        <dbReference type="SMART" id="SM01126"/>
    </source>
</evidence>
<dbReference type="InterPro" id="IPR024445">
    <property type="entry name" value="Tnp_ISXO2-like"/>
</dbReference>
<reference evidence="3 4" key="1">
    <citation type="submission" date="2020-03" db="EMBL/GenBank/DDBJ databases">
        <title>Leucobacter sp. nov., isolated from beetles.</title>
        <authorList>
            <person name="Hyun D.-W."/>
            <person name="Bae J.-W."/>
        </authorList>
    </citation>
    <scope>NUCLEOTIDE SEQUENCE [LARGE SCALE GENOMIC DNA]</scope>
    <source>
        <strain evidence="3 4">HDW9B</strain>
    </source>
</reference>
<feature type="region of interest" description="Disordered" evidence="1">
    <location>
        <begin position="308"/>
        <end position="330"/>
    </location>
</feature>
<evidence type="ECO:0000313" key="4">
    <source>
        <dbReference type="Proteomes" id="UP000501387"/>
    </source>
</evidence>
<dbReference type="EMBL" id="CP049934">
    <property type="protein sequence ID" value="QIM16556.1"/>
    <property type="molecule type" value="Genomic_DNA"/>
</dbReference>
<evidence type="ECO:0000256" key="1">
    <source>
        <dbReference type="SAM" id="MobiDB-lite"/>
    </source>
</evidence>
<dbReference type="SMART" id="SM01126">
    <property type="entry name" value="DDE_Tnp_IS1595"/>
    <property type="match status" value="1"/>
</dbReference>
<accession>A0A6G8FJC2</accession>
<dbReference type="AlphaFoldDB" id="A0A6G8FJC2"/>
<name>A0A6G8FJC2_9MICO</name>
<evidence type="ECO:0000313" key="3">
    <source>
        <dbReference type="EMBL" id="QIM16556.1"/>
    </source>
</evidence>
<organism evidence="3 4">
    <name type="scientific">Leucobacter insecticola</name>
    <dbReference type="NCBI Taxonomy" id="2714934"/>
    <lineage>
        <taxon>Bacteria</taxon>
        <taxon>Bacillati</taxon>
        <taxon>Actinomycetota</taxon>
        <taxon>Actinomycetes</taxon>
        <taxon>Micrococcales</taxon>
        <taxon>Microbacteriaceae</taxon>
        <taxon>Leucobacter</taxon>
    </lineage>
</organism>
<dbReference type="Pfam" id="PF12762">
    <property type="entry name" value="DDE_Tnp_IS1595"/>
    <property type="match status" value="1"/>
</dbReference>
<feature type="domain" description="ISXO2-like transposase" evidence="2">
    <location>
        <begin position="137"/>
        <end position="278"/>
    </location>
</feature>
<dbReference type="NCBIfam" id="NF033547">
    <property type="entry name" value="transpos_IS1595"/>
    <property type="match status" value="1"/>
</dbReference>
<protein>
    <submittedName>
        <fullName evidence="3">IS1595 family transposase</fullName>
    </submittedName>
</protein>
<dbReference type="InterPro" id="IPR024442">
    <property type="entry name" value="Transposase_Zn_ribbon"/>
</dbReference>
<dbReference type="Pfam" id="PF12760">
    <property type="entry name" value="Zn_ribbon_IS1595"/>
    <property type="match status" value="1"/>
</dbReference>
<proteinExistence type="predicted"/>